<keyword evidence="1" id="KW-1133">Transmembrane helix</keyword>
<feature type="transmembrane region" description="Helical" evidence="1">
    <location>
        <begin position="416"/>
        <end position="435"/>
    </location>
</feature>
<evidence type="ECO:0000313" key="4">
    <source>
        <dbReference type="Proteomes" id="UP000035760"/>
    </source>
</evidence>
<evidence type="ECO:0000313" key="3">
    <source>
        <dbReference type="EMBL" id="CDI02325.1"/>
    </source>
</evidence>
<feature type="transmembrane region" description="Helical" evidence="1">
    <location>
        <begin position="20"/>
        <end position="41"/>
    </location>
</feature>
<organism evidence="3 4">
    <name type="scientific">Candidatus Competibacter denitrificans Run_A_D11</name>
    <dbReference type="NCBI Taxonomy" id="1400863"/>
    <lineage>
        <taxon>Bacteria</taxon>
        <taxon>Pseudomonadati</taxon>
        <taxon>Pseudomonadota</taxon>
        <taxon>Gammaproteobacteria</taxon>
        <taxon>Candidatus Competibacteraceae</taxon>
        <taxon>Candidatus Competibacter</taxon>
    </lineage>
</organism>
<keyword evidence="4" id="KW-1185">Reference proteome</keyword>
<dbReference type="STRING" id="1400863.BN873_280011"/>
<keyword evidence="1" id="KW-0472">Membrane</keyword>
<comment type="caution">
    <text evidence="3">The sequence shown here is derived from an EMBL/GenBank/DDBJ whole genome shotgun (WGS) entry which is preliminary data.</text>
</comment>
<dbReference type="Proteomes" id="UP000035760">
    <property type="component" value="Unassembled WGS sequence"/>
</dbReference>
<evidence type="ECO:0000259" key="2">
    <source>
        <dbReference type="Pfam" id="PF07916"/>
    </source>
</evidence>
<dbReference type="AlphaFoldDB" id="W6M998"/>
<protein>
    <recommendedName>
        <fullName evidence="2">TraG N-terminal Proteobacteria domain-containing protein</fullName>
    </recommendedName>
</protein>
<feature type="transmembrane region" description="Helical" evidence="1">
    <location>
        <begin position="61"/>
        <end position="82"/>
    </location>
</feature>
<evidence type="ECO:0000256" key="1">
    <source>
        <dbReference type="SAM" id="Phobius"/>
    </source>
</evidence>
<gene>
    <name evidence="3" type="ORF">BN873_280011</name>
</gene>
<proteinExistence type="predicted"/>
<feature type="transmembrane region" description="Helical" evidence="1">
    <location>
        <begin position="500"/>
        <end position="522"/>
    </location>
</feature>
<reference evidence="3" key="1">
    <citation type="submission" date="2013-07" db="EMBL/GenBank/DDBJ databases">
        <authorList>
            <person name="McIlroy S."/>
        </authorList>
    </citation>
    <scope>NUCLEOTIDE SEQUENCE [LARGE SCALE GENOMIC DNA]</scope>
    <source>
        <strain evidence="3">Run_A_D11</strain>
    </source>
</reference>
<sequence length="567" mass="61784">MSVSGILEGYLTLYGWQVYASLFLLLVAMGGVIYPVARIVFDAALHYAEQGGDPGLGSRSLILRLAIYVLVLTLGLIPIVPIKVTTTTVQNRCGRESLATLGEKYETLKSKEYGFGEVEGANAPLLPYLAMVLASGFNSVVNKAIPCVQDLTDLSLAMNTLDFSAAEDPNTLRASVERFQKECGRRAQRVVRSFLDDENVPKGREYMEELLKKYGSTDQERQEQLVYFGSKFYLENLYRPCSGGGDPTTPAGKLCIIAPLRAQNPVNGFGYNASRDSDVSRYQAAKNQGLPTCEEWWNDGSHGLKAQLVKAGGDALQKKAMALQTGTCPGKAFLPSALCTLYSGIKTSVEDAEDTIARQMLLTNARQMTSKSIDWGWSDALIGSALFAFTDIAENLASQIAGYRVGIYLTKISANLLQPFLLMAIFMLWGLFLVIGEMRGMGLIKGLMLIFVLSILPSLWAFADYIDDRLFLTLYPDATSFSVKAIAKALVSHNATLERVMLMFTTAVFYLILPMLMLYLIAEAGGPNAGSRMAGESLLASSRQIGGLGGSAMSSTRVRLPHIKVKD</sequence>
<feature type="domain" description="TraG N-terminal Proteobacteria" evidence="2">
    <location>
        <begin position="10"/>
        <end position="535"/>
    </location>
</feature>
<feature type="transmembrane region" description="Helical" evidence="1">
    <location>
        <begin position="447"/>
        <end position="466"/>
    </location>
</feature>
<dbReference type="OrthoDB" id="5645662at2"/>
<dbReference type="Pfam" id="PF07916">
    <property type="entry name" value="TraG_N"/>
    <property type="match status" value="1"/>
</dbReference>
<name>W6M998_9GAMM</name>
<reference evidence="3" key="2">
    <citation type="submission" date="2014-03" db="EMBL/GenBank/DDBJ databases">
        <title>Candidatus Competibacter-lineage genomes retrieved from metagenomes reveal functional metabolic diversity.</title>
        <authorList>
            <person name="McIlroy S.J."/>
            <person name="Albertsen M."/>
            <person name="Andresen E.K."/>
            <person name="Saunders A.M."/>
            <person name="Kristiansen R."/>
            <person name="Stokholm-Bjerregaard M."/>
            <person name="Nielsen K.L."/>
            <person name="Nielsen P.H."/>
        </authorList>
    </citation>
    <scope>NUCLEOTIDE SEQUENCE</scope>
    <source>
        <strain evidence="3">Run_A_D11</strain>
    </source>
</reference>
<keyword evidence="1" id="KW-0812">Transmembrane</keyword>
<accession>W6M998</accession>
<dbReference type="RefSeq" id="WP_048672393.1">
    <property type="nucleotide sequence ID" value="NZ_CBTJ020000034.1"/>
</dbReference>
<dbReference type="EMBL" id="CBTJ020000034">
    <property type="protein sequence ID" value="CDI02325.1"/>
    <property type="molecule type" value="Genomic_DNA"/>
</dbReference>
<dbReference type="InterPro" id="IPR012931">
    <property type="entry name" value="TraG_N_Proteobacteria"/>
</dbReference>